<reference evidence="7" key="1">
    <citation type="submission" date="2021-01" db="EMBL/GenBank/DDBJ databases">
        <authorList>
            <person name="Corre E."/>
            <person name="Pelletier E."/>
            <person name="Niang G."/>
            <person name="Scheremetjew M."/>
            <person name="Finn R."/>
            <person name="Kale V."/>
            <person name="Holt S."/>
            <person name="Cochrane G."/>
            <person name="Meng A."/>
            <person name="Brown T."/>
            <person name="Cohen L."/>
        </authorList>
    </citation>
    <scope>NUCLEOTIDE SEQUENCE</scope>
    <source>
        <strain evidence="7">CCMP3105</strain>
    </source>
</reference>
<protein>
    <recommendedName>
        <fullName evidence="8">Guanylate cyclase domain-containing protein</fullName>
    </recommendedName>
</protein>
<feature type="transmembrane region" description="Helical" evidence="6">
    <location>
        <begin position="274"/>
        <end position="292"/>
    </location>
</feature>
<keyword evidence="4 6" id="KW-0472">Membrane</keyword>
<evidence type="ECO:0000256" key="2">
    <source>
        <dbReference type="ARBA" id="ARBA00022692"/>
    </source>
</evidence>
<evidence type="ECO:0000313" key="7">
    <source>
        <dbReference type="EMBL" id="CAE4637427.1"/>
    </source>
</evidence>
<dbReference type="Gene3D" id="1.20.120.350">
    <property type="entry name" value="Voltage-gated potassium channels. Chain C"/>
    <property type="match status" value="1"/>
</dbReference>
<dbReference type="AlphaFoldDB" id="A0A7S4S809"/>
<dbReference type="PANTHER" id="PTHR43336:SF3">
    <property type="entry name" value="GUANYLATE CYCLASE DOMAIN-CONTAINING PROTEIN"/>
    <property type="match status" value="1"/>
</dbReference>
<evidence type="ECO:0000256" key="3">
    <source>
        <dbReference type="ARBA" id="ARBA00022989"/>
    </source>
</evidence>
<evidence type="ECO:0008006" key="8">
    <source>
        <dbReference type="Google" id="ProtNLM"/>
    </source>
</evidence>
<evidence type="ECO:0000256" key="4">
    <source>
        <dbReference type="ARBA" id="ARBA00023136"/>
    </source>
</evidence>
<dbReference type="SUPFAM" id="SSF55073">
    <property type="entry name" value="Nucleotide cyclase"/>
    <property type="match status" value="1"/>
</dbReference>
<feature type="transmembrane region" description="Helical" evidence="6">
    <location>
        <begin position="133"/>
        <end position="163"/>
    </location>
</feature>
<feature type="compositionally biased region" description="Polar residues" evidence="5">
    <location>
        <begin position="1015"/>
        <end position="1026"/>
    </location>
</feature>
<dbReference type="InterPro" id="IPR029787">
    <property type="entry name" value="Nucleotide_cyclase"/>
</dbReference>
<feature type="region of interest" description="Disordered" evidence="5">
    <location>
        <begin position="50"/>
        <end position="80"/>
    </location>
</feature>
<feature type="transmembrane region" description="Helical" evidence="6">
    <location>
        <begin position="499"/>
        <end position="520"/>
    </location>
</feature>
<dbReference type="Gene3D" id="3.30.70.1230">
    <property type="entry name" value="Nucleotide cyclase"/>
    <property type="match status" value="1"/>
</dbReference>
<feature type="region of interest" description="Disordered" evidence="5">
    <location>
        <begin position="1114"/>
        <end position="1151"/>
    </location>
</feature>
<keyword evidence="3 6" id="KW-1133">Transmembrane helix</keyword>
<dbReference type="GO" id="GO:0016020">
    <property type="term" value="C:membrane"/>
    <property type="evidence" value="ECO:0007669"/>
    <property type="project" value="UniProtKB-SubCell"/>
</dbReference>
<gene>
    <name evidence="7" type="ORF">AMON00008_LOCUS46382</name>
</gene>
<comment type="subcellular location">
    <subcellularLocation>
        <location evidence="1">Membrane</location>
        <topology evidence="1">Multi-pass membrane protein</topology>
    </subcellularLocation>
</comment>
<evidence type="ECO:0000256" key="5">
    <source>
        <dbReference type="SAM" id="MobiDB-lite"/>
    </source>
</evidence>
<dbReference type="PANTHER" id="PTHR43336">
    <property type="entry name" value="OXYGEN SENSOR HISTIDINE KINASE RESPONSE REGULATOR DEVS/DOSS"/>
    <property type="match status" value="1"/>
</dbReference>
<sequence>MTPWRPTSHSEHDVIPEEQLRRGHSELFCQNGGFFDSLGLHWHRRPSRPSLTTLPRHGSAASSFQGDEQNRIHDTQAGKKKKGKRWYKACARAIMANQVFVFVTSVMTVWILVCDDVRILFTEKPADARFEAVLLATIGFFGLELLLSCIALTDYFLGFFFLLDVVALVTMVVDLPSVQEGFAEAGGDAGVSDTARGRTARMGSKAARVVRIVRIIRVLKLWRLLLDYFDTSLNRRRPSAGSADDDWDLADPADDAAGQARAESRVSQKLNAMLVRRVVLIILAMLIIPDLLSVSDEDKYVPAGIYGADEVAEAFDELLLDEEGGRLRYERRLLRYMYHQNWFAGAAGCASGEPSGSCPAAYFGRVFWVGFRGRDASLVRDKAGRARVRAGTVASWERNVSRQGAFKYSYGGMPPAAQSALAAPWGTDCSSAGTKMLGLSLLASAIPGLVDLPVRCPSEIRLAQIKAFLPASFPISSIEACHLVFFFDMRPYFRAEARNSLFLTGFLCMMLCVATMALAADANHLVLYPLEDMIQKVNEIRNDPLKAVNMADRSFRSEERARAKTQEGWSIKKFFKCEAKSRSGIMETRVLEKTIIKLGSLLALGFGQAGVNIIGQNMRESDAAGVDVMIPGQRVECVIGHARILHFAVATEVLQSKIMSFVNQVAEIVHGVVDEFLGAVNKNTGDAYLLLWVLGDPESDDRQADLSIVAFSKIQGAIARSHKLAAYREHPLFQQRLGPDYRVELLLGLHAGWAIEGAVGSEFKIDASYISPNVSLSESIACASEAYGVRSLLASEAVVMLCHQECRQHCRQIDRALIPGSGVPIGMYCVDLDPRSLKVSEDTSHRIPWNPRQRFKVRQFLEAEKEKKRRPHAGFQPCHFFHTDGMLVQMQAAYTEDFKQVFKMGYKNYLEGEWLCAKTFLSRTWNEWGFEDGPSRALLNFMEQHHFVAPEGWPGFRELHSTAFLQLESSSPSPRMSLKRRSTLGSSRLAPRRSPSKGSLFRGSTKPMLPPCPSPESTSRCSTSTSKDARRTAHMCSEEASLAGREYQALPDRAFKEKRISVCRAVQDAPVFMSVMPPKGDTGPTEWQWDDDCPVEKQTGPDLCDAMGLKRVRKSGGLSRSRTRQKEVPVPGGVSTDLRARHKPTASTRLRSDIAARQQCLEVSTPWE</sequence>
<accession>A0A7S4S809</accession>
<organism evidence="7">
    <name type="scientific">Alexandrium monilatum</name>
    <dbReference type="NCBI Taxonomy" id="311494"/>
    <lineage>
        <taxon>Eukaryota</taxon>
        <taxon>Sar</taxon>
        <taxon>Alveolata</taxon>
        <taxon>Dinophyceae</taxon>
        <taxon>Gonyaulacales</taxon>
        <taxon>Pyrocystaceae</taxon>
        <taxon>Alexandrium</taxon>
    </lineage>
</organism>
<feature type="compositionally biased region" description="Basic and acidic residues" evidence="5">
    <location>
        <begin position="68"/>
        <end position="77"/>
    </location>
</feature>
<evidence type="ECO:0000256" key="1">
    <source>
        <dbReference type="ARBA" id="ARBA00004141"/>
    </source>
</evidence>
<feature type="region of interest" description="Disordered" evidence="5">
    <location>
        <begin position="970"/>
        <end position="1027"/>
    </location>
</feature>
<keyword evidence="2 6" id="KW-0812">Transmembrane</keyword>
<dbReference type="EMBL" id="HBNR01065656">
    <property type="protein sequence ID" value="CAE4637427.1"/>
    <property type="molecule type" value="Transcribed_RNA"/>
</dbReference>
<dbReference type="InterPro" id="IPR027359">
    <property type="entry name" value="Volt_channel_dom_sf"/>
</dbReference>
<feature type="transmembrane region" description="Helical" evidence="6">
    <location>
        <begin position="89"/>
        <end position="113"/>
    </location>
</feature>
<proteinExistence type="predicted"/>
<name>A0A7S4S809_9DINO</name>
<evidence type="ECO:0000256" key="6">
    <source>
        <dbReference type="SAM" id="Phobius"/>
    </source>
</evidence>